<dbReference type="InterPro" id="IPR036390">
    <property type="entry name" value="WH_DNA-bd_sf"/>
</dbReference>
<evidence type="ECO:0000313" key="5">
    <source>
        <dbReference type="EMBL" id="SHM51081.1"/>
    </source>
</evidence>
<keyword evidence="1" id="KW-0805">Transcription regulation</keyword>
<dbReference type="Proteomes" id="UP000184123">
    <property type="component" value="Unassembled WGS sequence"/>
</dbReference>
<dbReference type="SUPFAM" id="SSF48008">
    <property type="entry name" value="GntR ligand-binding domain-like"/>
    <property type="match status" value="1"/>
</dbReference>
<organism evidence="5 6">
    <name type="scientific">Halomonas cupida</name>
    <dbReference type="NCBI Taxonomy" id="44933"/>
    <lineage>
        <taxon>Bacteria</taxon>
        <taxon>Pseudomonadati</taxon>
        <taxon>Pseudomonadota</taxon>
        <taxon>Gammaproteobacteria</taxon>
        <taxon>Oceanospirillales</taxon>
        <taxon>Halomonadaceae</taxon>
        <taxon>Halomonas</taxon>
    </lineage>
</organism>
<dbReference type="GO" id="GO:0003677">
    <property type="term" value="F:DNA binding"/>
    <property type="evidence" value="ECO:0007669"/>
    <property type="project" value="UniProtKB-KW"/>
</dbReference>
<evidence type="ECO:0000256" key="2">
    <source>
        <dbReference type="ARBA" id="ARBA00023125"/>
    </source>
</evidence>
<accession>A0A1M7JDV5</accession>
<dbReference type="EMBL" id="FRCA01000009">
    <property type="protein sequence ID" value="SHM51081.1"/>
    <property type="molecule type" value="Genomic_DNA"/>
</dbReference>
<sequence length="270" mass="30079">MFNICEDRLDPEWSSIVPPSPATTSKRPSVTEYLAEAIFSGRYQPGDLVPREVDLSAQFSLNRSAVRSDIRQLVDAGIIERISGHGTRVRDFDAWNILDPQVTDWMTRYAAPNPDIQREILAFRLDVEPWVAMTAARRATARDLVAIEEAFEGMEREMYAAGSNARRLHSDHDIAFHVAIFKATRNIVWSQLSHILRPSIYLLIEMSNESSTDPEASLERHRELMEAIRARQPQTAFRAAEAVLAGTAEALGLQPGDAILGSGVELPPSA</sequence>
<keyword evidence="3" id="KW-0804">Transcription</keyword>
<dbReference type="InterPro" id="IPR011711">
    <property type="entry name" value="GntR_C"/>
</dbReference>
<dbReference type="AlphaFoldDB" id="A0A1M7JDV5"/>
<evidence type="ECO:0000256" key="3">
    <source>
        <dbReference type="ARBA" id="ARBA00023163"/>
    </source>
</evidence>
<dbReference type="OrthoDB" id="9028214at2"/>
<dbReference type="InterPro" id="IPR008920">
    <property type="entry name" value="TF_FadR/GntR_C"/>
</dbReference>
<evidence type="ECO:0000256" key="1">
    <source>
        <dbReference type="ARBA" id="ARBA00023015"/>
    </source>
</evidence>
<dbReference type="Pfam" id="PF00392">
    <property type="entry name" value="GntR"/>
    <property type="match status" value="1"/>
</dbReference>
<dbReference type="Pfam" id="PF07729">
    <property type="entry name" value="FCD"/>
    <property type="match status" value="1"/>
</dbReference>
<dbReference type="SMART" id="SM00345">
    <property type="entry name" value="HTH_GNTR"/>
    <property type="match status" value="1"/>
</dbReference>
<protein>
    <submittedName>
        <fullName evidence="5">DNA-binding transcriptional regulator, FadR family</fullName>
    </submittedName>
</protein>
<proteinExistence type="predicted"/>
<dbReference type="InterPro" id="IPR000524">
    <property type="entry name" value="Tscrpt_reg_HTH_GntR"/>
</dbReference>
<dbReference type="STRING" id="44933.SAMN05660971_03117"/>
<gene>
    <name evidence="5" type="ORF">SAMN05660971_03117</name>
</gene>
<dbReference type="InterPro" id="IPR036388">
    <property type="entry name" value="WH-like_DNA-bd_sf"/>
</dbReference>
<dbReference type="SUPFAM" id="SSF46785">
    <property type="entry name" value="Winged helix' DNA-binding domain"/>
    <property type="match status" value="1"/>
</dbReference>
<dbReference type="CDD" id="cd07377">
    <property type="entry name" value="WHTH_GntR"/>
    <property type="match status" value="1"/>
</dbReference>
<evidence type="ECO:0000313" key="6">
    <source>
        <dbReference type="Proteomes" id="UP000184123"/>
    </source>
</evidence>
<dbReference type="PANTHER" id="PTHR43537">
    <property type="entry name" value="TRANSCRIPTIONAL REGULATOR, GNTR FAMILY"/>
    <property type="match status" value="1"/>
</dbReference>
<dbReference type="Gene3D" id="1.10.10.10">
    <property type="entry name" value="Winged helix-like DNA-binding domain superfamily/Winged helix DNA-binding domain"/>
    <property type="match status" value="1"/>
</dbReference>
<keyword evidence="2 5" id="KW-0238">DNA-binding</keyword>
<reference evidence="5 6" key="1">
    <citation type="submission" date="2016-11" db="EMBL/GenBank/DDBJ databases">
        <authorList>
            <person name="Jaros S."/>
            <person name="Januszkiewicz K."/>
            <person name="Wedrychowicz H."/>
        </authorList>
    </citation>
    <scope>NUCLEOTIDE SEQUENCE [LARGE SCALE GENOMIC DNA]</scope>
    <source>
        <strain evidence="5 6">DSM 4740</strain>
    </source>
</reference>
<dbReference type="PANTHER" id="PTHR43537:SF44">
    <property type="entry name" value="GNTR FAMILY REGULATORY PROTEIN"/>
    <property type="match status" value="1"/>
</dbReference>
<dbReference type="SMART" id="SM00895">
    <property type="entry name" value="FCD"/>
    <property type="match status" value="1"/>
</dbReference>
<feature type="domain" description="HTH gntR-type" evidence="4">
    <location>
        <begin position="24"/>
        <end position="92"/>
    </location>
</feature>
<dbReference type="Gene3D" id="1.20.120.530">
    <property type="entry name" value="GntR ligand-binding domain-like"/>
    <property type="match status" value="1"/>
</dbReference>
<dbReference type="GO" id="GO:0003700">
    <property type="term" value="F:DNA-binding transcription factor activity"/>
    <property type="evidence" value="ECO:0007669"/>
    <property type="project" value="InterPro"/>
</dbReference>
<dbReference type="PROSITE" id="PS50949">
    <property type="entry name" value="HTH_GNTR"/>
    <property type="match status" value="1"/>
</dbReference>
<evidence type="ECO:0000259" key="4">
    <source>
        <dbReference type="PROSITE" id="PS50949"/>
    </source>
</evidence>
<name>A0A1M7JDV5_9GAMM</name>